<reference evidence="3" key="1">
    <citation type="submission" date="2023-04" db="EMBL/GenBank/DDBJ databases">
        <title>Phytophthora fragariaefolia NBRC 109709.</title>
        <authorList>
            <person name="Ichikawa N."/>
            <person name="Sato H."/>
            <person name="Tonouchi N."/>
        </authorList>
    </citation>
    <scope>NUCLEOTIDE SEQUENCE</scope>
    <source>
        <strain evidence="3">NBRC 109709</strain>
    </source>
</reference>
<dbReference type="OrthoDB" id="129404at2759"/>
<feature type="coiled-coil region" evidence="1">
    <location>
        <begin position="230"/>
        <end position="325"/>
    </location>
</feature>
<dbReference type="AlphaFoldDB" id="A0A9W6U9E9"/>
<feature type="compositionally biased region" description="Basic and acidic residues" evidence="2">
    <location>
        <begin position="378"/>
        <end position="387"/>
    </location>
</feature>
<feature type="region of interest" description="Disordered" evidence="2">
    <location>
        <begin position="1"/>
        <end position="78"/>
    </location>
</feature>
<keyword evidence="1" id="KW-0175">Coiled coil</keyword>
<protein>
    <submittedName>
        <fullName evidence="3">Unnamed protein product</fullName>
    </submittedName>
</protein>
<sequence length="734" mass="80142">MPQPSPAFGKAAQQPSPKAHFDTREPEPTDSFLRPNLASSPRPGPMSSSGSPPPSSTSNTAHSPGNATVSAPSSDSDAASRFVPPVVDLVPSGADTPSLRSALEIISTTLVRTEAYDALRADHAALQQAYRASRSRVHVLETELQGAAAAASPFVQFCQQRGYQTLHDQIGRLESQVVTFQSSASTASPQQAQRIQQLEASLAQAQVDREASDVALRWSQEDSHTLEASQQALKTSTQQLRRQIDTHERRLHVDSARGAIARQEQRANDLQVDRDEVQRLESSKVTLTADLTTAQGARSAAESDRNRLQRELDDIRGQLSGLMNLVRPAAASPCRLSSPSRRRRRSLSPLLAATIYGHEGGPAPPLPHPENLQVLRGRIPDQGRRPPPDSALSSGSNAALPADRADARDLVESSEEEVLAVLARTRFEERQRPQANCRGINADLPIDLNSSSSSSDSDPSGHSQPAAPAPATSRRRTRSSRRGASGSFSSHTPVAEGGGVHGDQAQDHQSANDEGGAGFVKHNQLPADSVLASVPATRIPLSEPTLNMVFQQFHSPLGWLYPLRAQAPIPPQDEWLSSLVMESNLAALLATQPWEVLNIPVVPMSFDMTGEFESLAAAYVAFEEEHYQAYWEATHKIPISLDLWEAHPGLDQYYTARKQRRSREGARWKSFLRQRTSWYPGLGSRPRSSNLIEALRTADAADPWRNHYHDRAADHPAHQIARLEGKFRPAPRQE</sequence>
<feature type="compositionally biased region" description="Low complexity" evidence="2">
    <location>
        <begin position="39"/>
        <end position="50"/>
    </location>
</feature>
<accession>A0A9W6U9E9</accession>
<gene>
    <name evidence="3" type="ORF">Pfra01_000594400</name>
</gene>
<name>A0A9W6U9E9_9STRA</name>
<proteinExistence type="predicted"/>
<feature type="region of interest" description="Disordered" evidence="2">
    <location>
        <begin position="378"/>
        <end position="411"/>
    </location>
</feature>
<feature type="region of interest" description="Disordered" evidence="2">
    <location>
        <begin position="434"/>
        <end position="521"/>
    </location>
</feature>
<dbReference type="Proteomes" id="UP001165121">
    <property type="component" value="Unassembled WGS sequence"/>
</dbReference>
<evidence type="ECO:0000256" key="1">
    <source>
        <dbReference type="SAM" id="Coils"/>
    </source>
</evidence>
<evidence type="ECO:0000256" key="2">
    <source>
        <dbReference type="SAM" id="MobiDB-lite"/>
    </source>
</evidence>
<organism evidence="3 4">
    <name type="scientific">Phytophthora fragariaefolia</name>
    <dbReference type="NCBI Taxonomy" id="1490495"/>
    <lineage>
        <taxon>Eukaryota</taxon>
        <taxon>Sar</taxon>
        <taxon>Stramenopiles</taxon>
        <taxon>Oomycota</taxon>
        <taxon>Peronosporomycetes</taxon>
        <taxon>Peronosporales</taxon>
        <taxon>Peronosporaceae</taxon>
        <taxon>Phytophthora</taxon>
    </lineage>
</organism>
<dbReference type="EMBL" id="BSXT01000486">
    <property type="protein sequence ID" value="GMF28589.1"/>
    <property type="molecule type" value="Genomic_DNA"/>
</dbReference>
<evidence type="ECO:0000313" key="4">
    <source>
        <dbReference type="Proteomes" id="UP001165121"/>
    </source>
</evidence>
<feature type="compositionally biased region" description="Polar residues" evidence="2">
    <location>
        <begin position="59"/>
        <end position="69"/>
    </location>
</feature>
<keyword evidence="4" id="KW-1185">Reference proteome</keyword>
<feature type="compositionally biased region" description="Low complexity" evidence="2">
    <location>
        <begin position="450"/>
        <end position="460"/>
    </location>
</feature>
<comment type="caution">
    <text evidence="3">The sequence shown here is derived from an EMBL/GenBank/DDBJ whole genome shotgun (WGS) entry which is preliminary data.</text>
</comment>
<evidence type="ECO:0000313" key="3">
    <source>
        <dbReference type="EMBL" id="GMF28589.1"/>
    </source>
</evidence>